<protein>
    <submittedName>
        <fullName evidence="8">Proteasome assembly chaperone 2</fullName>
    </submittedName>
</protein>
<dbReference type="AlphaFoldDB" id="A0A914DV69"/>
<keyword evidence="3" id="KW-1133">Transmembrane helix</keyword>
<evidence type="ECO:0000256" key="6">
    <source>
        <dbReference type="ARBA" id="ARBA00037847"/>
    </source>
</evidence>
<proteinExistence type="predicted"/>
<keyword evidence="4" id="KW-0472">Membrane</keyword>
<evidence type="ECO:0000256" key="4">
    <source>
        <dbReference type="ARBA" id="ARBA00023136"/>
    </source>
</evidence>
<dbReference type="WBParaSite" id="ACRNAN_scaffold4299.g16713.t1">
    <property type="protein sequence ID" value="ACRNAN_scaffold4299.g16713.t1"/>
    <property type="gene ID" value="ACRNAN_scaffold4299.g16713"/>
</dbReference>
<dbReference type="Proteomes" id="UP000887540">
    <property type="component" value="Unplaced"/>
</dbReference>
<dbReference type="Pfam" id="PF05705">
    <property type="entry name" value="DUF829"/>
    <property type="match status" value="1"/>
</dbReference>
<sequence>MSKEIPPKSDLISYGDLVHHFIAACKTGLIMPAIDSGGEKINITPSIKPNSPTIIMFGWTGATDRYLSKYGKIYDNQEYNVVRCIASTSKTNTYAPYEELADEILAKLPEESWKNHIFFHLLSMNGSMSFLTLWRKLSEEKKKCVKGVIFDSAPVYSSSIRSGSVVAENALPPSSGYNWLSREAYKLLMRLFIISSNDRVIQLGGVISFASSLRLHSKTHSIPFLDPMTHDEQSCDTVAIKVWDNSISGSENERSQDP</sequence>
<dbReference type="PANTHER" id="PTHR12265">
    <property type="entry name" value="TRANSMEMBRANE PROTEIN 53"/>
    <property type="match status" value="1"/>
</dbReference>
<evidence type="ECO:0000313" key="7">
    <source>
        <dbReference type="Proteomes" id="UP000887540"/>
    </source>
</evidence>
<keyword evidence="2" id="KW-0812">Transmembrane</keyword>
<keyword evidence="7" id="KW-1185">Reference proteome</keyword>
<evidence type="ECO:0000256" key="1">
    <source>
        <dbReference type="ARBA" id="ARBA00004126"/>
    </source>
</evidence>
<evidence type="ECO:0000256" key="5">
    <source>
        <dbReference type="ARBA" id="ARBA00023242"/>
    </source>
</evidence>
<dbReference type="PANTHER" id="PTHR12265:SF30">
    <property type="entry name" value="TRANSMEMBRANE PROTEIN 53"/>
    <property type="match status" value="1"/>
</dbReference>
<reference evidence="8" key="1">
    <citation type="submission" date="2022-11" db="UniProtKB">
        <authorList>
            <consortium name="WormBaseParasite"/>
        </authorList>
    </citation>
    <scope>IDENTIFICATION</scope>
</reference>
<name>A0A914DV69_9BILA</name>
<dbReference type="GO" id="GO:0031965">
    <property type="term" value="C:nuclear membrane"/>
    <property type="evidence" value="ECO:0007669"/>
    <property type="project" value="UniProtKB-SubCell"/>
</dbReference>
<evidence type="ECO:0000256" key="2">
    <source>
        <dbReference type="ARBA" id="ARBA00022692"/>
    </source>
</evidence>
<dbReference type="InterPro" id="IPR008547">
    <property type="entry name" value="DUF829_TMEM53"/>
</dbReference>
<evidence type="ECO:0000313" key="8">
    <source>
        <dbReference type="WBParaSite" id="ACRNAN_scaffold4299.g16713.t1"/>
    </source>
</evidence>
<keyword evidence="5" id="KW-0539">Nucleus</keyword>
<organism evidence="7 8">
    <name type="scientific">Acrobeloides nanus</name>
    <dbReference type="NCBI Taxonomy" id="290746"/>
    <lineage>
        <taxon>Eukaryota</taxon>
        <taxon>Metazoa</taxon>
        <taxon>Ecdysozoa</taxon>
        <taxon>Nematoda</taxon>
        <taxon>Chromadorea</taxon>
        <taxon>Rhabditida</taxon>
        <taxon>Tylenchina</taxon>
        <taxon>Cephalobomorpha</taxon>
        <taxon>Cephaloboidea</taxon>
        <taxon>Cephalobidae</taxon>
        <taxon>Acrobeloides</taxon>
    </lineage>
</organism>
<evidence type="ECO:0000256" key="3">
    <source>
        <dbReference type="ARBA" id="ARBA00022989"/>
    </source>
</evidence>
<accession>A0A914DV69</accession>
<comment type="subcellular location">
    <subcellularLocation>
        <location evidence="6">Endomembrane system</location>
        <topology evidence="6">Single-pass membrane protein</topology>
    </subcellularLocation>
    <subcellularLocation>
        <location evidence="1">Nucleus membrane</location>
    </subcellularLocation>
</comment>